<keyword evidence="2" id="KW-0812">Transmembrane</keyword>
<feature type="transmembrane region" description="Helical" evidence="2">
    <location>
        <begin position="28"/>
        <end position="53"/>
    </location>
</feature>
<feature type="region of interest" description="Disordered" evidence="1">
    <location>
        <begin position="184"/>
        <end position="210"/>
    </location>
</feature>
<evidence type="ECO:0000256" key="2">
    <source>
        <dbReference type="SAM" id="Phobius"/>
    </source>
</evidence>
<gene>
    <name evidence="3" type="ORF">PoB_007619700</name>
</gene>
<proteinExistence type="predicted"/>
<evidence type="ECO:0000313" key="4">
    <source>
        <dbReference type="Proteomes" id="UP000735302"/>
    </source>
</evidence>
<accession>A0AAV4DZE4</accession>
<protein>
    <submittedName>
        <fullName evidence="3">Uncharacterized protein</fullName>
    </submittedName>
</protein>
<organism evidence="3 4">
    <name type="scientific">Plakobranchus ocellatus</name>
    <dbReference type="NCBI Taxonomy" id="259542"/>
    <lineage>
        <taxon>Eukaryota</taxon>
        <taxon>Metazoa</taxon>
        <taxon>Spiralia</taxon>
        <taxon>Lophotrochozoa</taxon>
        <taxon>Mollusca</taxon>
        <taxon>Gastropoda</taxon>
        <taxon>Heterobranchia</taxon>
        <taxon>Euthyneura</taxon>
        <taxon>Panpulmonata</taxon>
        <taxon>Sacoglossa</taxon>
        <taxon>Placobranchoidea</taxon>
        <taxon>Plakobranchidae</taxon>
        <taxon>Plakobranchus</taxon>
    </lineage>
</organism>
<feature type="transmembrane region" description="Helical" evidence="2">
    <location>
        <begin position="65"/>
        <end position="90"/>
    </location>
</feature>
<dbReference type="EMBL" id="BLXT01008499">
    <property type="protein sequence ID" value="GFO49692.1"/>
    <property type="molecule type" value="Genomic_DNA"/>
</dbReference>
<sequence>MNVPSLHSYSVEIPIPSFTNSLHQQPGFAAMCDTVLFGLGLIFVVSLLMCALVQCSLNKPPLVGLSFLLTLFIGAFAIFGGSTFSVHYALWCDSLSQNLLPKHVRCSDAAKEFDRVHKMTDMKEFEFNLEVQQVTCWALFPLTFITALTYALALRWSGNTSSLPGDNRDGSTPSGFYQYVAAQRDSGQADSDPAQTAEYDERSPFIRREN</sequence>
<evidence type="ECO:0000313" key="3">
    <source>
        <dbReference type="EMBL" id="GFO49692.1"/>
    </source>
</evidence>
<dbReference type="Proteomes" id="UP000735302">
    <property type="component" value="Unassembled WGS sequence"/>
</dbReference>
<evidence type="ECO:0000256" key="1">
    <source>
        <dbReference type="SAM" id="MobiDB-lite"/>
    </source>
</evidence>
<reference evidence="3 4" key="1">
    <citation type="journal article" date="2021" name="Elife">
        <title>Chloroplast acquisition without the gene transfer in kleptoplastic sea slugs, Plakobranchus ocellatus.</title>
        <authorList>
            <person name="Maeda T."/>
            <person name="Takahashi S."/>
            <person name="Yoshida T."/>
            <person name="Shimamura S."/>
            <person name="Takaki Y."/>
            <person name="Nagai Y."/>
            <person name="Toyoda A."/>
            <person name="Suzuki Y."/>
            <person name="Arimoto A."/>
            <person name="Ishii H."/>
            <person name="Satoh N."/>
            <person name="Nishiyama T."/>
            <person name="Hasebe M."/>
            <person name="Maruyama T."/>
            <person name="Minagawa J."/>
            <person name="Obokata J."/>
            <person name="Shigenobu S."/>
        </authorList>
    </citation>
    <scope>NUCLEOTIDE SEQUENCE [LARGE SCALE GENOMIC DNA]</scope>
</reference>
<keyword evidence="4" id="KW-1185">Reference proteome</keyword>
<feature type="compositionally biased region" description="Basic and acidic residues" evidence="1">
    <location>
        <begin position="199"/>
        <end position="210"/>
    </location>
</feature>
<name>A0AAV4DZE4_9GAST</name>
<keyword evidence="2" id="KW-1133">Transmembrane helix</keyword>
<keyword evidence="2" id="KW-0472">Membrane</keyword>
<feature type="transmembrane region" description="Helical" evidence="2">
    <location>
        <begin position="131"/>
        <end position="153"/>
    </location>
</feature>
<dbReference type="AlphaFoldDB" id="A0AAV4DZE4"/>
<comment type="caution">
    <text evidence="3">The sequence shown here is derived from an EMBL/GenBank/DDBJ whole genome shotgun (WGS) entry which is preliminary data.</text>
</comment>